<comment type="caution">
    <text evidence="1">The sequence shown here is derived from an EMBL/GenBank/DDBJ whole genome shotgun (WGS) entry which is preliminary data.</text>
</comment>
<reference evidence="2" key="1">
    <citation type="submission" date="2018-02" db="EMBL/GenBank/DDBJ databases">
        <authorList>
            <person name="O'Hara-Hanley K."/>
            <person name="Soby S."/>
        </authorList>
    </citation>
    <scope>NUCLEOTIDE SEQUENCE [LARGE SCALE GENOMIC DNA]</scope>
    <source>
        <strain evidence="2">MWU14-2602</strain>
    </source>
</reference>
<gene>
    <name evidence="1" type="ORF">C2I19_06920</name>
</gene>
<accession>A0A2S5DI62</accession>
<sequence>MMIGMVGLPAGQVRELSRQLPDTPGQVGRAGPLALPALQHLSALTFSGSLLEPAPWAMFTCGHPLGGC</sequence>
<name>A0A2S5DI62_9NEIS</name>
<dbReference type="EMBL" id="PQWB01000024">
    <property type="protein sequence ID" value="POZ62775.1"/>
    <property type="molecule type" value="Genomic_DNA"/>
</dbReference>
<keyword evidence="2" id="KW-1185">Reference proteome</keyword>
<protein>
    <submittedName>
        <fullName evidence="1">Uncharacterized protein</fullName>
    </submittedName>
</protein>
<dbReference type="Proteomes" id="UP000237082">
    <property type="component" value="Unassembled WGS sequence"/>
</dbReference>
<evidence type="ECO:0000313" key="1">
    <source>
        <dbReference type="EMBL" id="POZ62775.1"/>
    </source>
</evidence>
<organism evidence="1 2">
    <name type="scientific">Chromobacterium alticapitis</name>
    <dbReference type="NCBI Taxonomy" id="2073169"/>
    <lineage>
        <taxon>Bacteria</taxon>
        <taxon>Pseudomonadati</taxon>
        <taxon>Pseudomonadota</taxon>
        <taxon>Betaproteobacteria</taxon>
        <taxon>Neisseriales</taxon>
        <taxon>Chromobacteriaceae</taxon>
        <taxon>Chromobacterium</taxon>
    </lineage>
</organism>
<proteinExistence type="predicted"/>
<dbReference type="AlphaFoldDB" id="A0A2S5DI62"/>
<evidence type="ECO:0000313" key="2">
    <source>
        <dbReference type="Proteomes" id="UP000237082"/>
    </source>
</evidence>